<protein>
    <recommendedName>
        <fullName evidence="1">Glucose-6-phosphate dehydrogenase NAD-binding domain-containing protein</fullName>
    </recommendedName>
</protein>
<comment type="caution">
    <text evidence="2">The sequence shown here is derived from an EMBL/GenBank/DDBJ whole genome shotgun (WGS) entry which is preliminary data.</text>
</comment>
<reference evidence="2" key="1">
    <citation type="submission" date="2022-07" db="EMBL/GenBank/DDBJ databases">
        <title>Marinobacter iranensis a new bacterium isolate from a hipersaline lake in Iran.</title>
        <authorList>
            <person name="Mohammad A.M.A."/>
            <person name="Cristina S.-P."/>
            <person name="Antonio V."/>
        </authorList>
    </citation>
    <scope>NUCLEOTIDE SEQUENCE</scope>
    <source>
        <strain evidence="2">71-i</strain>
    </source>
</reference>
<dbReference type="InterPro" id="IPR022674">
    <property type="entry name" value="G6P_DH_NAD-bd"/>
</dbReference>
<evidence type="ECO:0000259" key="1">
    <source>
        <dbReference type="Pfam" id="PF00479"/>
    </source>
</evidence>
<accession>A0ABT5YHC7</accession>
<dbReference type="EMBL" id="JANCMW010000391">
    <property type="protein sequence ID" value="MDF0753068.1"/>
    <property type="molecule type" value="Genomic_DNA"/>
</dbReference>
<sequence>SQRMLLPSLYGLHADGLLPEGLTITGTARSDYDDTGFRAFAREALDHFVPADRKDDSAVGSFLERLFYQRLDASKTEGFA</sequence>
<gene>
    <name evidence="2" type="ORF">NLU14_22835</name>
</gene>
<dbReference type="Pfam" id="PF00479">
    <property type="entry name" value="G6PD_N"/>
    <property type="match status" value="1"/>
</dbReference>
<name>A0ABT5YHC7_9GAMM</name>
<proteinExistence type="predicted"/>
<feature type="non-terminal residue" evidence="2">
    <location>
        <position position="80"/>
    </location>
</feature>
<evidence type="ECO:0000313" key="3">
    <source>
        <dbReference type="Proteomes" id="UP001143391"/>
    </source>
</evidence>
<dbReference type="SUPFAM" id="SSF51735">
    <property type="entry name" value="NAD(P)-binding Rossmann-fold domains"/>
    <property type="match status" value="1"/>
</dbReference>
<dbReference type="InterPro" id="IPR036291">
    <property type="entry name" value="NAD(P)-bd_dom_sf"/>
</dbReference>
<organism evidence="2 3">
    <name type="scientific">Marinobacter iranensis</name>
    <dbReference type="NCBI Taxonomy" id="2962607"/>
    <lineage>
        <taxon>Bacteria</taxon>
        <taxon>Pseudomonadati</taxon>
        <taxon>Pseudomonadota</taxon>
        <taxon>Gammaproteobacteria</taxon>
        <taxon>Pseudomonadales</taxon>
        <taxon>Marinobacteraceae</taxon>
        <taxon>Marinobacter</taxon>
    </lineage>
</organism>
<feature type="domain" description="Glucose-6-phosphate dehydrogenase NAD-binding" evidence="1">
    <location>
        <begin position="1"/>
        <end position="79"/>
    </location>
</feature>
<feature type="non-terminal residue" evidence="2">
    <location>
        <position position="1"/>
    </location>
</feature>
<dbReference type="Proteomes" id="UP001143391">
    <property type="component" value="Unassembled WGS sequence"/>
</dbReference>
<keyword evidence="3" id="KW-1185">Reference proteome</keyword>
<evidence type="ECO:0000313" key="2">
    <source>
        <dbReference type="EMBL" id="MDF0753068.1"/>
    </source>
</evidence>
<dbReference type="Gene3D" id="3.40.50.720">
    <property type="entry name" value="NAD(P)-binding Rossmann-like Domain"/>
    <property type="match status" value="1"/>
</dbReference>